<reference evidence="7 8" key="1">
    <citation type="submission" date="2019-03" db="EMBL/GenBank/DDBJ databases">
        <title>Single cell metagenomics reveals metabolic interactions within the superorganism composed of flagellate Streblomastix strix and complex community of Bacteroidetes bacteria on its surface.</title>
        <authorList>
            <person name="Treitli S.C."/>
            <person name="Kolisko M."/>
            <person name="Husnik F."/>
            <person name="Keeling P."/>
            <person name="Hampl V."/>
        </authorList>
    </citation>
    <scope>NUCLEOTIDE SEQUENCE [LARGE SCALE GENOMIC DNA]</scope>
    <source>
        <strain evidence="7">ST1C</strain>
    </source>
</reference>
<evidence type="ECO:0000259" key="6">
    <source>
        <dbReference type="Pfam" id="PF00069"/>
    </source>
</evidence>
<evidence type="ECO:0000256" key="3">
    <source>
        <dbReference type="ARBA" id="ARBA00022741"/>
    </source>
</evidence>
<dbReference type="Gene3D" id="1.10.510.10">
    <property type="entry name" value="Transferase(Phosphotransferase) domain 1"/>
    <property type="match status" value="1"/>
</dbReference>
<evidence type="ECO:0000256" key="1">
    <source>
        <dbReference type="ARBA" id="ARBA00022527"/>
    </source>
</evidence>
<dbReference type="GO" id="GO:0005634">
    <property type="term" value="C:nucleus"/>
    <property type="evidence" value="ECO:0007669"/>
    <property type="project" value="TreeGrafter"/>
</dbReference>
<dbReference type="PANTHER" id="PTHR24345:SF0">
    <property type="entry name" value="CELL CYCLE SERINE_THREONINE-PROTEIN KINASE CDC5_MSD2"/>
    <property type="match status" value="1"/>
</dbReference>
<keyword evidence="3" id="KW-0547">Nucleotide-binding</keyword>
<protein>
    <recommendedName>
        <fullName evidence="6">Protein kinase domain-containing protein</fullName>
    </recommendedName>
</protein>
<dbReference type="EMBL" id="SNRW01000838">
    <property type="protein sequence ID" value="KAA6398990.1"/>
    <property type="molecule type" value="Genomic_DNA"/>
</dbReference>
<organism evidence="7 8">
    <name type="scientific">Streblomastix strix</name>
    <dbReference type="NCBI Taxonomy" id="222440"/>
    <lineage>
        <taxon>Eukaryota</taxon>
        <taxon>Metamonada</taxon>
        <taxon>Preaxostyla</taxon>
        <taxon>Oxymonadida</taxon>
        <taxon>Streblomastigidae</taxon>
        <taxon>Streblomastix</taxon>
    </lineage>
</organism>
<evidence type="ECO:0000256" key="4">
    <source>
        <dbReference type="ARBA" id="ARBA00022777"/>
    </source>
</evidence>
<dbReference type="GO" id="GO:0005524">
    <property type="term" value="F:ATP binding"/>
    <property type="evidence" value="ECO:0007669"/>
    <property type="project" value="UniProtKB-KW"/>
</dbReference>
<dbReference type="SUPFAM" id="SSF56112">
    <property type="entry name" value="Protein kinase-like (PK-like)"/>
    <property type="match status" value="1"/>
</dbReference>
<evidence type="ECO:0000313" key="7">
    <source>
        <dbReference type="EMBL" id="KAA6398990.1"/>
    </source>
</evidence>
<evidence type="ECO:0000313" key="8">
    <source>
        <dbReference type="Proteomes" id="UP000324800"/>
    </source>
</evidence>
<dbReference type="Pfam" id="PF00069">
    <property type="entry name" value="Pkinase"/>
    <property type="match status" value="1"/>
</dbReference>
<name>A0A5J4WVM1_9EUKA</name>
<dbReference type="GO" id="GO:0004674">
    <property type="term" value="F:protein serine/threonine kinase activity"/>
    <property type="evidence" value="ECO:0007669"/>
    <property type="project" value="UniProtKB-KW"/>
</dbReference>
<dbReference type="AlphaFoldDB" id="A0A5J4WVM1"/>
<keyword evidence="4" id="KW-0418">Kinase</keyword>
<dbReference type="PANTHER" id="PTHR24345">
    <property type="entry name" value="SERINE/THREONINE-PROTEIN KINASE PLK"/>
    <property type="match status" value="1"/>
</dbReference>
<proteinExistence type="predicted"/>
<gene>
    <name evidence="7" type="ORF">EZS28_005476</name>
</gene>
<evidence type="ECO:0000256" key="2">
    <source>
        <dbReference type="ARBA" id="ARBA00022679"/>
    </source>
</evidence>
<accession>A0A5J4WVM1</accession>
<evidence type="ECO:0000256" key="5">
    <source>
        <dbReference type="ARBA" id="ARBA00022840"/>
    </source>
</evidence>
<dbReference type="Proteomes" id="UP000324800">
    <property type="component" value="Unassembled WGS sequence"/>
</dbReference>
<keyword evidence="1" id="KW-0723">Serine/threonine-protein kinase</keyword>
<keyword evidence="5" id="KW-0067">ATP-binding</keyword>
<dbReference type="InterPro" id="IPR011009">
    <property type="entry name" value="Kinase-like_dom_sf"/>
</dbReference>
<keyword evidence="2" id="KW-0808">Transferase</keyword>
<sequence length="176" mass="20691">MYRTSPKENPFPARIKYGIFLHKWWKRFTVFMRWTQSTEILSQEIVQFSPELLEEEEDESDSGSDNDFNKIHKRSATFVIQTQESDIFALGEICYELIVLKHPFTGKQGRITNKRIKKCTPKQLPSRISEQLKQIVMAMLNKDHVRRSTTGQLISQNSMLTFAINFFENGIVHYIQ</sequence>
<comment type="caution">
    <text evidence="7">The sequence shown here is derived from an EMBL/GenBank/DDBJ whole genome shotgun (WGS) entry which is preliminary data.</text>
</comment>
<dbReference type="InterPro" id="IPR000719">
    <property type="entry name" value="Prot_kinase_dom"/>
</dbReference>
<feature type="domain" description="Protein kinase" evidence="6">
    <location>
        <begin position="82"/>
        <end position="156"/>
    </location>
</feature>